<evidence type="ECO:0000256" key="1">
    <source>
        <dbReference type="SAM" id="MobiDB-lite"/>
    </source>
</evidence>
<dbReference type="PANTHER" id="PTHR44757:SF2">
    <property type="entry name" value="BIOFILM ARCHITECTURE MAINTENANCE PROTEIN MBAA"/>
    <property type="match status" value="1"/>
</dbReference>
<sequence>MARRIREHDWAATPLGPVAGWPQSLRTAVDILLGSGHAMQLAWGPEQTILYNDAYAPMLGGRHPGALGLPFREVWTDIWTEIEPFVERVFAGETVRFEMPLVMTRHGYPEETWWDFSCSPVRDELGTVAGLLNVTVDATGKVRGKRAQIALHASETRLRNVLNGMDEAFGLMDRDFRILTFNDAALRLGTSRLEDILGRTHWEVYPGSENSEIGRLLKRAMEERRPVSFEHLYTWENGQARWLETRAYPVPEGLAVFWRDISERKAAEERLRVSEAKYRRLFEAIDEGFVIAELIHDAGGRPVDALYVEGNPAASRLTGVADYAGRRRSEIMPGAEPEWLEIYDRVARTGMAERLERYAVNLGQWYDFQVIPMTDAGAGQGGGGTKNSPPRVAILFSEHHHPARGRGGAARQRGAASLPAEADRCHAAADRPGCDADHGDEAAGRTSGRDARELLRAGGRRRQLSPGGAVRA</sequence>
<reference evidence="3" key="1">
    <citation type="submission" date="2022-12" db="EMBL/GenBank/DDBJ databases">
        <title>Paracoccus sp. EF6 isolated from a lake water.</title>
        <authorList>
            <person name="Liu H."/>
        </authorList>
    </citation>
    <scope>NUCLEOTIDE SEQUENCE</scope>
    <source>
        <strain evidence="3">EF6</strain>
    </source>
</reference>
<gene>
    <name evidence="3" type="ORF">OU682_05465</name>
</gene>
<dbReference type="InterPro" id="IPR052155">
    <property type="entry name" value="Biofilm_reg_signaling"/>
</dbReference>
<dbReference type="SMART" id="SM00091">
    <property type="entry name" value="PAS"/>
    <property type="match status" value="1"/>
</dbReference>
<organism evidence="3 4">
    <name type="scientific">Paracoccus benzoatiresistens</name>
    <dbReference type="NCBI Taxonomy" id="2997341"/>
    <lineage>
        <taxon>Bacteria</taxon>
        <taxon>Pseudomonadati</taxon>
        <taxon>Pseudomonadota</taxon>
        <taxon>Alphaproteobacteria</taxon>
        <taxon>Rhodobacterales</taxon>
        <taxon>Paracoccaceae</taxon>
        <taxon>Paracoccus</taxon>
    </lineage>
</organism>
<dbReference type="NCBIfam" id="TIGR00229">
    <property type="entry name" value="sensory_box"/>
    <property type="match status" value="1"/>
</dbReference>
<name>A0ABT4J1S7_9RHOB</name>
<dbReference type="Pfam" id="PF08448">
    <property type="entry name" value="PAS_4"/>
    <property type="match status" value="2"/>
</dbReference>
<evidence type="ECO:0000259" key="2">
    <source>
        <dbReference type="PROSITE" id="PS50112"/>
    </source>
</evidence>
<dbReference type="RefSeq" id="WP_268941064.1">
    <property type="nucleotide sequence ID" value="NZ_JAPTYD010000004.1"/>
</dbReference>
<feature type="compositionally biased region" description="Basic and acidic residues" evidence="1">
    <location>
        <begin position="421"/>
        <end position="455"/>
    </location>
</feature>
<dbReference type="CDD" id="cd00130">
    <property type="entry name" value="PAS"/>
    <property type="match status" value="1"/>
</dbReference>
<dbReference type="Proteomes" id="UP001149822">
    <property type="component" value="Unassembled WGS sequence"/>
</dbReference>
<dbReference type="Gene3D" id="3.30.450.20">
    <property type="entry name" value="PAS domain"/>
    <property type="match status" value="3"/>
</dbReference>
<protein>
    <submittedName>
        <fullName evidence="3">PAS domain-containing protein</fullName>
    </submittedName>
</protein>
<evidence type="ECO:0000313" key="4">
    <source>
        <dbReference type="Proteomes" id="UP001149822"/>
    </source>
</evidence>
<dbReference type="EMBL" id="JAPTYD010000004">
    <property type="protein sequence ID" value="MCZ0961064.1"/>
    <property type="molecule type" value="Genomic_DNA"/>
</dbReference>
<keyword evidence="4" id="KW-1185">Reference proteome</keyword>
<feature type="region of interest" description="Disordered" evidence="1">
    <location>
        <begin position="401"/>
        <end position="472"/>
    </location>
</feature>
<comment type="caution">
    <text evidence="3">The sequence shown here is derived from an EMBL/GenBank/DDBJ whole genome shotgun (WGS) entry which is preliminary data.</text>
</comment>
<dbReference type="InterPro" id="IPR013656">
    <property type="entry name" value="PAS_4"/>
</dbReference>
<dbReference type="PANTHER" id="PTHR44757">
    <property type="entry name" value="DIGUANYLATE CYCLASE DGCP"/>
    <property type="match status" value="1"/>
</dbReference>
<dbReference type="InterPro" id="IPR000014">
    <property type="entry name" value="PAS"/>
</dbReference>
<dbReference type="Pfam" id="PF13188">
    <property type="entry name" value="PAS_8"/>
    <property type="match status" value="1"/>
</dbReference>
<accession>A0ABT4J1S7</accession>
<proteinExistence type="predicted"/>
<dbReference type="InterPro" id="IPR035965">
    <property type="entry name" value="PAS-like_dom_sf"/>
</dbReference>
<dbReference type="PROSITE" id="PS50112">
    <property type="entry name" value="PAS"/>
    <property type="match status" value="1"/>
</dbReference>
<dbReference type="SUPFAM" id="SSF55785">
    <property type="entry name" value="PYP-like sensor domain (PAS domain)"/>
    <property type="match status" value="3"/>
</dbReference>
<evidence type="ECO:0000313" key="3">
    <source>
        <dbReference type="EMBL" id="MCZ0961064.1"/>
    </source>
</evidence>
<feature type="domain" description="PAS" evidence="2">
    <location>
        <begin position="154"/>
        <end position="224"/>
    </location>
</feature>